<dbReference type="EMBL" id="QUWV01000003">
    <property type="protein sequence ID" value="RFD21461.1"/>
    <property type="molecule type" value="Genomic_DNA"/>
</dbReference>
<evidence type="ECO:0000313" key="2">
    <source>
        <dbReference type="Proteomes" id="UP000262371"/>
    </source>
</evidence>
<protein>
    <submittedName>
        <fullName evidence="1">DUF2840 domain-containing protein</fullName>
    </submittedName>
</protein>
<dbReference type="OrthoDB" id="9810432at2"/>
<reference evidence="1 2" key="1">
    <citation type="submission" date="2018-08" db="EMBL/GenBank/DDBJ databases">
        <title>Komagataeibacter sp. AV 382.</title>
        <authorList>
            <person name="Skraban J."/>
            <person name="Trcek J."/>
        </authorList>
    </citation>
    <scope>NUCLEOTIDE SEQUENCE [LARGE SCALE GENOMIC DNA]</scope>
    <source>
        <strain evidence="1 2">AV 382</strain>
    </source>
</reference>
<accession>A0A371Z4Q3</accession>
<proteinExistence type="predicted"/>
<dbReference type="Pfam" id="PF11000">
    <property type="entry name" value="DUF2840"/>
    <property type="match status" value="1"/>
</dbReference>
<comment type="caution">
    <text evidence="1">The sequence shown here is derived from an EMBL/GenBank/DDBJ whole genome shotgun (WGS) entry which is preliminary data.</text>
</comment>
<name>A0A371Z4Q3_9PROT</name>
<sequence>MIHSQHDTTAHVELTWVEKRIEHWIRFGRAAHEQILDRRRRILSFPPDSVFGFVRWASNDYGTVVSRLDIVRVPLPGEGCDRVPFVSPGGHLLLRVSGWPHVRRVLQVVDAIEAMGLDAATVCPDHWRHVHNRMAAGQVARPYTPERHAAWLQRRSVTS</sequence>
<dbReference type="InterPro" id="IPR021263">
    <property type="entry name" value="DUF2840"/>
</dbReference>
<evidence type="ECO:0000313" key="1">
    <source>
        <dbReference type="EMBL" id="RFD21461.1"/>
    </source>
</evidence>
<dbReference type="RefSeq" id="WP_087607725.1">
    <property type="nucleotide sequence ID" value="NZ_QUWV01000003.1"/>
</dbReference>
<dbReference type="Proteomes" id="UP000262371">
    <property type="component" value="Unassembled WGS sequence"/>
</dbReference>
<gene>
    <name evidence="1" type="ORF">DY926_00470</name>
</gene>
<organism evidence="1 2">
    <name type="scientific">Komagataeibacter melaceti</name>
    <dbReference type="NCBI Taxonomy" id="2766577"/>
    <lineage>
        <taxon>Bacteria</taxon>
        <taxon>Pseudomonadati</taxon>
        <taxon>Pseudomonadota</taxon>
        <taxon>Alphaproteobacteria</taxon>
        <taxon>Acetobacterales</taxon>
        <taxon>Acetobacteraceae</taxon>
        <taxon>Komagataeibacter</taxon>
    </lineage>
</organism>
<dbReference type="AlphaFoldDB" id="A0A371Z4Q3"/>
<keyword evidence="2" id="KW-1185">Reference proteome</keyword>